<keyword evidence="6" id="KW-0106">Calcium</keyword>
<dbReference type="InterPro" id="IPR011118">
    <property type="entry name" value="Tannase/feruloyl_esterase"/>
</dbReference>
<accession>A0A6M1S8F7</accession>
<gene>
    <name evidence="9" type="ORF">G6N76_23745</name>
</gene>
<comment type="similarity">
    <text evidence="1">Belongs to the tannase family.</text>
</comment>
<keyword evidence="4 8" id="KW-0732">Signal</keyword>
<dbReference type="SUPFAM" id="SSF53474">
    <property type="entry name" value="alpha/beta-Hydrolases"/>
    <property type="match status" value="1"/>
</dbReference>
<dbReference type="Gene3D" id="3.40.50.1820">
    <property type="entry name" value="alpha/beta hydrolase"/>
    <property type="match status" value="1"/>
</dbReference>
<comment type="caution">
    <text evidence="9">The sequence shown here is derived from an EMBL/GenBank/DDBJ whole genome shotgun (WGS) entry which is preliminary data.</text>
</comment>
<keyword evidence="3" id="KW-0479">Metal-binding</keyword>
<keyword evidence="2" id="KW-0719">Serine esterase</keyword>
<feature type="chain" id="PRO_5026782561" evidence="8">
    <location>
        <begin position="28"/>
        <end position="549"/>
    </location>
</feature>
<evidence type="ECO:0000256" key="2">
    <source>
        <dbReference type="ARBA" id="ARBA00022487"/>
    </source>
</evidence>
<feature type="signal peptide" evidence="8">
    <location>
        <begin position="1"/>
        <end position="27"/>
    </location>
</feature>
<organism evidence="9 10">
    <name type="scientific">Rhizobium daejeonense</name>
    <dbReference type="NCBI Taxonomy" id="240521"/>
    <lineage>
        <taxon>Bacteria</taxon>
        <taxon>Pseudomonadati</taxon>
        <taxon>Pseudomonadota</taxon>
        <taxon>Alphaproteobacteria</taxon>
        <taxon>Hyphomicrobiales</taxon>
        <taxon>Rhizobiaceae</taxon>
        <taxon>Rhizobium/Agrobacterium group</taxon>
        <taxon>Rhizobium</taxon>
    </lineage>
</organism>
<evidence type="ECO:0000256" key="3">
    <source>
        <dbReference type="ARBA" id="ARBA00022723"/>
    </source>
</evidence>
<evidence type="ECO:0000313" key="10">
    <source>
        <dbReference type="Proteomes" id="UP000477849"/>
    </source>
</evidence>
<proteinExistence type="inferred from homology"/>
<protein>
    <submittedName>
        <fullName evidence="9">Tannase/feruloyl esterase family alpha/beta hydrolase</fullName>
    </submittedName>
</protein>
<evidence type="ECO:0000313" key="9">
    <source>
        <dbReference type="EMBL" id="NGO66681.1"/>
    </source>
</evidence>
<evidence type="ECO:0000256" key="7">
    <source>
        <dbReference type="ARBA" id="ARBA00023157"/>
    </source>
</evidence>
<keyword evidence="5 9" id="KW-0378">Hydrolase</keyword>
<dbReference type="Pfam" id="PF07519">
    <property type="entry name" value="Tannase"/>
    <property type="match status" value="1"/>
</dbReference>
<keyword evidence="7" id="KW-1015">Disulfide bond</keyword>
<dbReference type="RefSeq" id="WP_163897678.1">
    <property type="nucleotide sequence ID" value="NZ_JAAKZH010000014.1"/>
</dbReference>
<dbReference type="PANTHER" id="PTHR33938:SF15">
    <property type="entry name" value="FERULOYL ESTERASE B-RELATED"/>
    <property type="match status" value="1"/>
</dbReference>
<dbReference type="Proteomes" id="UP000477849">
    <property type="component" value="Unassembled WGS sequence"/>
</dbReference>
<evidence type="ECO:0000256" key="6">
    <source>
        <dbReference type="ARBA" id="ARBA00022837"/>
    </source>
</evidence>
<dbReference type="GO" id="GO:0046872">
    <property type="term" value="F:metal ion binding"/>
    <property type="evidence" value="ECO:0007669"/>
    <property type="project" value="UniProtKB-KW"/>
</dbReference>
<dbReference type="EMBL" id="JAAKZH010000014">
    <property type="protein sequence ID" value="NGO66681.1"/>
    <property type="molecule type" value="Genomic_DNA"/>
</dbReference>
<keyword evidence="10" id="KW-1185">Reference proteome</keyword>
<dbReference type="AlphaFoldDB" id="A0A6M1S8F7"/>
<name>A0A6M1S8F7_9HYPH</name>
<evidence type="ECO:0000256" key="4">
    <source>
        <dbReference type="ARBA" id="ARBA00022729"/>
    </source>
</evidence>
<dbReference type="PANTHER" id="PTHR33938">
    <property type="entry name" value="FERULOYL ESTERASE B-RELATED"/>
    <property type="match status" value="1"/>
</dbReference>
<dbReference type="InterPro" id="IPR029058">
    <property type="entry name" value="AB_hydrolase_fold"/>
</dbReference>
<dbReference type="GO" id="GO:0052689">
    <property type="term" value="F:carboxylic ester hydrolase activity"/>
    <property type="evidence" value="ECO:0007669"/>
    <property type="project" value="UniProtKB-KW"/>
</dbReference>
<evidence type="ECO:0000256" key="1">
    <source>
        <dbReference type="ARBA" id="ARBA00006249"/>
    </source>
</evidence>
<reference evidence="9 10" key="1">
    <citation type="submission" date="2020-02" db="EMBL/GenBank/DDBJ databases">
        <title>Genome sequence of the type strain CCBAU10050 of Rhizobium daejeonense.</title>
        <authorList>
            <person name="Gao J."/>
            <person name="Sun J."/>
        </authorList>
    </citation>
    <scope>NUCLEOTIDE SEQUENCE [LARGE SCALE GENOMIC DNA]</scope>
    <source>
        <strain evidence="9 10">CCBAU10050</strain>
    </source>
</reference>
<evidence type="ECO:0000256" key="5">
    <source>
        <dbReference type="ARBA" id="ARBA00022801"/>
    </source>
</evidence>
<sequence>MPFHLEAQAPLALAVAVLFTSTSPASAQAGDGATQCAALNSFIVPAGAITLPTSGAKVTSAAYVASRDPANPQSEFCKVMGETMPVDPQAPKILWQVNLPSSWNGKLLQYGGGGYNGSIPPTTEKTTLGLEVVPTPLKQGYVTFGSDSGHQAPNADDASFGKNDEAMLNYGYMHIRKTLDVAKALVQRRYARPIKRVYYQGGSTGGREGLTAASRWPDAYDGILTNYPTANFVGLRLWGAGLARAVYDDTSAGWIPPKLVETIAKEAIASCDALDGAKDGLISNASGCRKQSAALVEKLACTAGESGDPQNCLTKAQIDRTLKIYHDGYTLPYQLANGIDSYPGYNSLEGILMQLGSEPQMRNPPVSGPNAHHSSRAFEFLQNFVARDQPLDLLSFDIRDPGKFKDRIVELSGIIGATQTDWSAFADKGGKIIWLQGTDDPSVSPYGNAKLYEAIVAKMGREKAAAFVRFYLVPGLAHGGGRFSPTWDNLTALDNWVENGVPPINPVVMDATKSDTRGRTRPLCEYPSWPKYKGTGDMSQASSFICAGD</sequence>
<evidence type="ECO:0000256" key="8">
    <source>
        <dbReference type="SAM" id="SignalP"/>
    </source>
</evidence>